<keyword evidence="16" id="KW-1185">Reference proteome</keyword>
<dbReference type="GO" id="GO:0035861">
    <property type="term" value="C:site of double-strand break"/>
    <property type="evidence" value="ECO:0007669"/>
    <property type="project" value="TreeGrafter"/>
</dbReference>
<keyword evidence="5" id="KW-0479">Metal-binding</keyword>
<feature type="region of interest" description="Disordered" evidence="13">
    <location>
        <begin position="518"/>
        <end position="552"/>
    </location>
</feature>
<evidence type="ECO:0000256" key="7">
    <source>
        <dbReference type="ARBA" id="ARBA00022771"/>
    </source>
</evidence>
<comment type="catalytic activity">
    <reaction evidence="1">
        <text>S-ubiquitinyl-[E2 ubiquitin-conjugating enzyme]-L-cysteine + [acceptor protein]-L-lysine = [E2 ubiquitin-conjugating enzyme]-L-cysteine + N(6)-ubiquitinyl-[acceptor protein]-L-lysine.</text>
        <dbReference type="EC" id="2.3.2.27"/>
    </reaction>
</comment>
<dbReference type="AlphaFoldDB" id="A0A9P0ANV4"/>
<evidence type="ECO:0000259" key="14">
    <source>
        <dbReference type="PROSITE" id="PS50089"/>
    </source>
</evidence>
<feature type="region of interest" description="Disordered" evidence="13">
    <location>
        <begin position="205"/>
        <end position="248"/>
    </location>
</feature>
<dbReference type="CDD" id="cd21932">
    <property type="entry name" value="MIU2_RNF168-like"/>
    <property type="match status" value="1"/>
</dbReference>
<feature type="region of interest" description="Disordered" evidence="13">
    <location>
        <begin position="449"/>
        <end position="474"/>
    </location>
</feature>
<feature type="region of interest" description="Disordered" evidence="13">
    <location>
        <begin position="316"/>
        <end position="350"/>
    </location>
</feature>
<evidence type="ECO:0000256" key="4">
    <source>
        <dbReference type="ARBA" id="ARBA00022679"/>
    </source>
</evidence>
<feature type="region of interest" description="Disordered" evidence="13">
    <location>
        <begin position="392"/>
        <end position="414"/>
    </location>
</feature>
<evidence type="ECO:0000256" key="5">
    <source>
        <dbReference type="ARBA" id="ARBA00022723"/>
    </source>
</evidence>
<dbReference type="GO" id="GO:0005634">
    <property type="term" value="C:nucleus"/>
    <property type="evidence" value="ECO:0007669"/>
    <property type="project" value="UniProtKB-SubCell"/>
</dbReference>
<dbReference type="EC" id="2.3.2.27" evidence="3"/>
<evidence type="ECO:0000256" key="10">
    <source>
        <dbReference type="ARBA" id="ARBA00023242"/>
    </source>
</evidence>
<keyword evidence="9" id="KW-0862">Zinc</keyword>
<evidence type="ECO:0000256" key="13">
    <source>
        <dbReference type="SAM" id="MobiDB-lite"/>
    </source>
</evidence>
<evidence type="ECO:0000256" key="9">
    <source>
        <dbReference type="ARBA" id="ARBA00022833"/>
    </source>
</evidence>
<feature type="compositionally biased region" description="Acidic residues" evidence="13">
    <location>
        <begin position="400"/>
        <end position="410"/>
    </location>
</feature>
<keyword evidence="10" id="KW-0539">Nucleus</keyword>
<protein>
    <recommendedName>
        <fullName evidence="3">RING-type E3 ubiquitin transferase</fullName>
        <ecNumber evidence="3">2.3.2.27</ecNumber>
    </recommendedName>
</protein>
<keyword evidence="7 11" id="KW-0863">Zinc-finger</keyword>
<dbReference type="Pfam" id="PF00097">
    <property type="entry name" value="zf-C3HC4"/>
    <property type="match status" value="1"/>
</dbReference>
<dbReference type="PANTHER" id="PTHR23328">
    <property type="entry name" value="RING-TYPE DOMAIN-CONTAINING PROTEIN"/>
    <property type="match status" value="1"/>
</dbReference>
<dbReference type="Proteomes" id="UP001152759">
    <property type="component" value="Chromosome 8"/>
</dbReference>
<evidence type="ECO:0000256" key="12">
    <source>
        <dbReference type="SAM" id="Coils"/>
    </source>
</evidence>
<dbReference type="GO" id="GO:0008270">
    <property type="term" value="F:zinc ion binding"/>
    <property type="evidence" value="ECO:0007669"/>
    <property type="project" value="UniProtKB-KW"/>
</dbReference>
<dbReference type="InterPro" id="IPR001841">
    <property type="entry name" value="Znf_RING"/>
</dbReference>
<dbReference type="GO" id="GO:0006302">
    <property type="term" value="P:double-strand break repair"/>
    <property type="evidence" value="ECO:0007669"/>
    <property type="project" value="TreeGrafter"/>
</dbReference>
<keyword evidence="12" id="KW-0175">Coiled coil</keyword>
<reference evidence="15" key="1">
    <citation type="submission" date="2021-12" db="EMBL/GenBank/DDBJ databases">
        <authorList>
            <person name="King R."/>
        </authorList>
    </citation>
    <scope>NUCLEOTIDE SEQUENCE</scope>
</reference>
<accession>A0A9P0ANV4</accession>
<dbReference type="InterPro" id="IPR013083">
    <property type="entry name" value="Znf_RING/FYVE/PHD"/>
</dbReference>
<organism evidence="15 16">
    <name type="scientific">Bemisia tabaci</name>
    <name type="common">Sweetpotato whitefly</name>
    <name type="synonym">Aleurodes tabaci</name>
    <dbReference type="NCBI Taxonomy" id="7038"/>
    <lineage>
        <taxon>Eukaryota</taxon>
        <taxon>Metazoa</taxon>
        <taxon>Ecdysozoa</taxon>
        <taxon>Arthropoda</taxon>
        <taxon>Hexapoda</taxon>
        <taxon>Insecta</taxon>
        <taxon>Pterygota</taxon>
        <taxon>Neoptera</taxon>
        <taxon>Paraneoptera</taxon>
        <taxon>Hemiptera</taxon>
        <taxon>Sternorrhyncha</taxon>
        <taxon>Aleyrodoidea</taxon>
        <taxon>Aleyrodidae</taxon>
        <taxon>Aleyrodinae</taxon>
        <taxon>Bemisia</taxon>
    </lineage>
</organism>
<keyword evidence="4" id="KW-0808">Transferase</keyword>
<dbReference type="PROSITE" id="PS50089">
    <property type="entry name" value="ZF_RING_2"/>
    <property type="match status" value="1"/>
</dbReference>
<evidence type="ECO:0000256" key="11">
    <source>
        <dbReference type="PROSITE-ProRule" id="PRU00175"/>
    </source>
</evidence>
<name>A0A9P0ANV4_BEMTA</name>
<evidence type="ECO:0000256" key="1">
    <source>
        <dbReference type="ARBA" id="ARBA00000900"/>
    </source>
</evidence>
<feature type="domain" description="RING-type" evidence="14">
    <location>
        <begin position="15"/>
        <end position="54"/>
    </location>
</feature>
<dbReference type="GO" id="GO:0061630">
    <property type="term" value="F:ubiquitin protein ligase activity"/>
    <property type="evidence" value="ECO:0007669"/>
    <property type="project" value="UniProtKB-EC"/>
</dbReference>
<evidence type="ECO:0000256" key="2">
    <source>
        <dbReference type="ARBA" id="ARBA00004123"/>
    </source>
</evidence>
<dbReference type="EMBL" id="OU963869">
    <property type="protein sequence ID" value="CAH0394792.1"/>
    <property type="molecule type" value="Genomic_DNA"/>
</dbReference>
<comment type="subcellular location">
    <subcellularLocation>
        <location evidence="2">Nucleus</location>
    </subcellularLocation>
</comment>
<evidence type="ECO:0000256" key="8">
    <source>
        <dbReference type="ARBA" id="ARBA00022786"/>
    </source>
</evidence>
<evidence type="ECO:0000313" key="15">
    <source>
        <dbReference type="EMBL" id="CAH0394792.1"/>
    </source>
</evidence>
<dbReference type="GO" id="GO:0031491">
    <property type="term" value="F:nucleosome binding"/>
    <property type="evidence" value="ECO:0007669"/>
    <property type="project" value="TreeGrafter"/>
</dbReference>
<dbReference type="KEGG" id="btab:109030218"/>
<sequence>MSKSKLVLSLEDVFCIACRSILIKPVTMPCSHSICEACFHSTVECNKLECPWDKKRFGSWLRRATKKKELVNEAFWATIQHQYPDEVAKRLRDEDDGVEERLLNQSGPSVQISKPGEVGEEFQRQLKEYEEQLRKEREKEEMASEEIVRQLQKEEEEKAAALQRERELMAAKDAEIARQLLTAEQTADVVGREPTLITSSSSISFSDDAVTSTPKTNTLSKTSKKRMVSSHGKGFTSSNSTISSPQENTVIGPLDSFIRPNKNASVNTSKNESGCLSTISCISDSSPEGSLLACYKKVPALNRPMTDYLKLNFSSDRELPVSGSSKEGPNQFRPIRPSPVTPTKDSPSKRIIIPQTVKPSICKSFFQPAGSTAPNKSLSFSPHKRAFAFTSTANQGNSDSETDFEDEDESCVPSEPLEISDVSELKELEEDIIRSYCEKSTQLLEPCSVRKPKQSQLQESHRANKMSLSPYSKEKMRQVNEDYELALKLQEEFDKENRRRRQVVSDYELRNKRRSEFVKPEVPGNASKKRKIENKKAGTKQRTIEEAFQMKS</sequence>
<keyword evidence="6" id="KW-0227">DNA damage</keyword>
<dbReference type="SUPFAM" id="SSF57850">
    <property type="entry name" value="RING/U-box"/>
    <property type="match status" value="1"/>
</dbReference>
<gene>
    <name evidence="15" type="ORF">BEMITA_LOCUS13051</name>
</gene>
<keyword evidence="8" id="KW-0833">Ubl conjugation pathway</keyword>
<evidence type="ECO:0000256" key="6">
    <source>
        <dbReference type="ARBA" id="ARBA00022763"/>
    </source>
</evidence>
<feature type="coiled-coil region" evidence="12">
    <location>
        <begin position="119"/>
        <end position="172"/>
    </location>
</feature>
<dbReference type="PANTHER" id="PTHR23328:SF0">
    <property type="entry name" value="RING-TYPE DOMAIN-CONTAINING PROTEIN"/>
    <property type="match status" value="1"/>
</dbReference>
<evidence type="ECO:0000256" key="3">
    <source>
        <dbReference type="ARBA" id="ARBA00012483"/>
    </source>
</evidence>
<feature type="compositionally biased region" description="Polar residues" evidence="13">
    <location>
        <begin position="235"/>
        <end position="248"/>
    </location>
</feature>
<feature type="compositionally biased region" description="Basic residues" evidence="13">
    <location>
        <begin position="527"/>
        <end position="539"/>
    </location>
</feature>
<dbReference type="CDD" id="cd22249">
    <property type="entry name" value="UDM1_RNF168_RNF169-like"/>
    <property type="match status" value="1"/>
</dbReference>
<proteinExistence type="predicted"/>
<feature type="compositionally biased region" description="Polar residues" evidence="13">
    <location>
        <begin position="209"/>
        <end position="221"/>
    </location>
</feature>
<evidence type="ECO:0000313" key="16">
    <source>
        <dbReference type="Proteomes" id="UP001152759"/>
    </source>
</evidence>
<dbReference type="InterPro" id="IPR018957">
    <property type="entry name" value="Znf_C3HC4_RING-type"/>
</dbReference>
<dbReference type="InterPro" id="IPR051657">
    <property type="entry name" value="RNF168/RNF169_E3_ubiq-ligase"/>
</dbReference>
<dbReference type="Gene3D" id="3.30.40.10">
    <property type="entry name" value="Zinc/RING finger domain, C3HC4 (zinc finger)"/>
    <property type="match status" value="1"/>
</dbReference>